<organism evidence="1">
    <name type="scientific">marine metagenome</name>
    <dbReference type="NCBI Taxonomy" id="408172"/>
    <lineage>
        <taxon>unclassified sequences</taxon>
        <taxon>metagenomes</taxon>
        <taxon>ecological metagenomes</taxon>
    </lineage>
</organism>
<sequence length="52" mass="5626">MSDLFGKVIVSTDDDEINSIAKQFGAEVPFKRPAQLSDDYAGTTEVVAHAIK</sequence>
<dbReference type="EMBL" id="UINC01219206">
    <property type="protein sequence ID" value="SVE46574.1"/>
    <property type="molecule type" value="Genomic_DNA"/>
</dbReference>
<dbReference type="AlphaFoldDB" id="A0A383DQH4"/>
<evidence type="ECO:0000313" key="1">
    <source>
        <dbReference type="EMBL" id="SVE46574.1"/>
    </source>
</evidence>
<protein>
    <submittedName>
        <fullName evidence="1">Uncharacterized protein</fullName>
    </submittedName>
</protein>
<dbReference type="InterPro" id="IPR029044">
    <property type="entry name" value="Nucleotide-diphossugar_trans"/>
</dbReference>
<feature type="non-terminal residue" evidence="1">
    <location>
        <position position="52"/>
    </location>
</feature>
<dbReference type="Pfam" id="PF02348">
    <property type="entry name" value="CTP_transf_3"/>
    <property type="match status" value="1"/>
</dbReference>
<reference evidence="1" key="1">
    <citation type="submission" date="2018-05" db="EMBL/GenBank/DDBJ databases">
        <authorList>
            <person name="Lanie J.A."/>
            <person name="Ng W.-L."/>
            <person name="Kazmierczak K.M."/>
            <person name="Andrzejewski T.M."/>
            <person name="Davidsen T.M."/>
            <person name="Wayne K.J."/>
            <person name="Tettelin H."/>
            <person name="Glass J.I."/>
            <person name="Rusch D."/>
            <person name="Podicherti R."/>
            <person name="Tsui H.-C.T."/>
            <person name="Winkler M.E."/>
        </authorList>
    </citation>
    <scope>NUCLEOTIDE SEQUENCE</scope>
</reference>
<dbReference type="InterPro" id="IPR003329">
    <property type="entry name" value="Cytidylyl_trans"/>
</dbReference>
<dbReference type="Gene3D" id="3.90.550.10">
    <property type="entry name" value="Spore Coat Polysaccharide Biosynthesis Protein SpsA, Chain A"/>
    <property type="match status" value="1"/>
</dbReference>
<accession>A0A383DQH4</accession>
<dbReference type="SUPFAM" id="SSF53448">
    <property type="entry name" value="Nucleotide-diphospho-sugar transferases"/>
    <property type="match status" value="1"/>
</dbReference>
<gene>
    <name evidence="1" type="ORF">METZ01_LOCUS499428</name>
</gene>
<proteinExistence type="predicted"/>
<name>A0A383DQH4_9ZZZZ</name>